<protein>
    <submittedName>
        <fullName evidence="2">MBL fold metallo-hydrolase</fullName>
    </submittedName>
</protein>
<organism evidence="2 3">
    <name type="scientific">Ktedonobacter robiniae</name>
    <dbReference type="NCBI Taxonomy" id="2778365"/>
    <lineage>
        <taxon>Bacteria</taxon>
        <taxon>Bacillati</taxon>
        <taxon>Chloroflexota</taxon>
        <taxon>Ktedonobacteria</taxon>
        <taxon>Ktedonobacterales</taxon>
        <taxon>Ktedonobacteraceae</taxon>
        <taxon>Ktedonobacter</taxon>
    </lineage>
</organism>
<dbReference type="Gene3D" id="3.60.15.10">
    <property type="entry name" value="Ribonuclease Z/Hydroxyacylglutathione hydrolase-like"/>
    <property type="match status" value="1"/>
</dbReference>
<proteinExistence type="predicted"/>
<reference evidence="2 3" key="1">
    <citation type="journal article" date="2021" name="Int. J. Syst. Evol. Microbiol.">
        <title>Reticulibacter mediterranei gen. nov., sp. nov., within the new family Reticulibacteraceae fam. nov., and Ktedonospora formicarum gen. nov., sp. nov., Ktedonobacter robiniae sp. nov., Dictyobacter formicarum sp. nov. and Dictyobacter arantiisoli sp. nov., belonging to the class Ktedonobacteria.</title>
        <authorList>
            <person name="Yabe S."/>
            <person name="Zheng Y."/>
            <person name="Wang C.M."/>
            <person name="Sakai Y."/>
            <person name="Abe K."/>
            <person name="Yokota A."/>
            <person name="Donadio S."/>
            <person name="Cavaletti L."/>
            <person name="Monciardini P."/>
        </authorList>
    </citation>
    <scope>NUCLEOTIDE SEQUENCE [LARGE SCALE GENOMIC DNA]</scope>
    <source>
        <strain evidence="2 3">SOSP1-30</strain>
    </source>
</reference>
<sequence length="329" mass="35704">MRVVSLGSSSSGNSLYVEAGPGGRTRLLVDAGLGVRVLQARLRLLGVDLSQLRGVLVTHEHSDHVLALPALLRRYQVPVITNEETFAAIEQGLAAGAWRSDSGKLVVSPTEAEGDVVIQEQSETTLVQEQSGVEIVTRIQESTLVYRPANNVPALILPTGKTTTVGDIEVTSFPILHDAVAPCGYLLSVGGCRLCVVTDTGEVTPEMLSMMAQADLLVLESNHDRQRLLRGPYPQRLKQRIISSTGHLSNDQAANAVLKTWRPDSIRWLWLGHLSKTNNTPSLALTSMRERLQNAGANLSQLHITVLPPGMGGIWDSTQLWHAPSLWDL</sequence>
<evidence type="ECO:0000313" key="3">
    <source>
        <dbReference type="Proteomes" id="UP000654345"/>
    </source>
</evidence>
<accession>A0ABQ3UMN6</accession>
<dbReference type="SUPFAM" id="SSF56281">
    <property type="entry name" value="Metallo-hydrolase/oxidoreductase"/>
    <property type="match status" value="1"/>
</dbReference>
<gene>
    <name evidence="2" type="ORF">KSB_24840</name>
</gene>
<evidence type="ECO:0000259" key="1">
    <source>
        <dbReference type="SMART" id="SM00849"/>
    </source>
</evidence>
<dbReference type="SMART" id="SM00849">
    <property type="entry name" value="Lactamase_B"/>
    <property type="match status" value="1"/>
</dbReference>
<dbReference type="InterPro" id="IPR036866">
    <property type="entry name" value="RibonucZ/Hydroxyglut_hydro"/>
</dbReference>
<dbReference type="PANTHER" id="PTHR47619">
    <property type="entry name" value="METALLO-HYDROLASE YYCJ-RELATED"/>
    <property type="match status" value="1"/>
</dbReference>
<dbReference type="Pfam" id="PF00753">
    <property type="entry name" value="Lactamase_B"/>
    <property type="match status" value="1"/>
</dbReference>
<dbReference type="RefSeq" id="WP_201370770.1">
    <property type="nucleotide sequence ID" value="NZ_BNJG01000001.1"/>
</dbReference>
<feature type="domain" description="Metallo-beta-lactamase" evidence="1">
    <location>
        <begin position="11"/>
        <end position="247"/>
    </location>
</feature>
<dbReference type="EMBL" id="BNJG01000001">
    <property type="protein sequence ID" value="GHO54009.1"/>
    <property type="molecule type" value="Genomic_DNA"/>
</dbReference>
<dbReference type="PANTHER" id="PTHR47619:SF1">
    <property type="entry name" value="EXODEOXYRIBONUCLEASE WALJ"/>
    <property type="match status" value="1"/>
</dbReference>
<dbReference type="Proteomes" id="UP000654345">
    <property type="component" value="Unassembled WGS sequence"/>
</dbReference>
<keyword evidence="3" id="KW-1185">Reference proteome</keyword>
<dbReference type="InterPro" id="IPR001279">
    <property type="entry name" value="Metallo-B-lactamas"/>
</dbReference>
<dbReference type="InterPro" id="IPR052533">
    <property type="entry name" value="WalJ/YycJ-like"/>
</dbReference>
<comment type="caution">
    <text evidence="2">The sequence shown here is derived from an EMBL/GenBank/DDBJ whole genome shotgun (WGS) entry which is preliminary data.</text>
</comment>
<name>A0ABQ3UMN6_9CHLR</name>
<evidence type="ECO:0000313" key="2">
    <source>
        <dbReference type="EMBL" id="GHO54009.1"/>
    </source>
</evidence>